<evidence type="ECO:0000256" key="1">
    <source>
        <dbReference type="SAM" id="SignalP"/>
    </source>
</evidence>
<comment type="caution">
    <text evidence="2">The sequence shown here is derived from an EMBL/GenBank/DDBJ whole genome shotgun (WGS) entry which is preliminary data.</text>
</comment>
<proteinExistence type="predicted"/>
<protein>
    <submittedName>
        <fullName evidence="2">Uncharacterized protein</fullName>
    </submittedName>
</protein>
<dbReference type="AlphaFoldDB" id="A0A4U8UIR1"/>
<sequence>MKSGIVVFALLLLSTVMPVISVGPIDSTSRIVRALIERDLAREKRVYDESDGYNPLWLSWKCLGLGGIFFRCK</sequence>
<feature type="signal peptide" evidence="1">
    <location>
        <begin position="1"/>
        <end position="21"/>
    </location>
</feature>
<organism evidence="2 3">
    <name type="scientific">Steinernema carpocapsae</name>
    <name type="common">Entomopathogenic nematode</name>
    <dbReference type="NCBI Taxonomy" id="34508"/>
    <lineage>
        <taxon>Eukaryota</taxon>
        <taxon>Metazoa</taxon>
        <taxon>Ecdysozoa</taxon>
        <taxon>Nematoda</taxon>
        <taxon>Chromadorea</taxon>
        <taxon>Rhabditida</taxon>
        <taxon>Tylenchina</taxon>
        <taxon>Panagrolaimomorpha</taxon>
        <taxon>Strongyloidoidea</taxon>
        <taxon>Steinernematidae</taxon>
        <taxon>Steinernema</taxon>
    </lineage>
</organism>
<evidence type="ECO:0000313" key="2">
    <source>
        <dbReference type="EMBL" id="TMS32429.1"/>
    </source>
</evidence>
<name>A0A4U8UIR1_STECR</name>
<dbReference type="EMBL" id="AZBU02000001">
    <property type="protein sequence ID" value="TMS32429.1"/>
    <property type="molecule type" value="Genomic_DNA"/>
</dbReference>
<dbReference type="Proteomes" id="UP000298663">
    <property type="component" value="Chromosome X"/>
</dbReference>
<reference evidence="2 3" key="1">
    <citation type="journal article" date="2015" name="Genome Biol.">
        <title>Comparative genomics of Steinernema reveals deeply conserved gene regulatory networks.</title>
        <authorList>
            <person name="Dillman A.R."/>
            <person name="Macchietto M."/>
            <person name="Porter C.F."/>
            <person name="Rogers A."/>
            <person name="Williams B."/>
            <person name="Antoshechkin I."/>
            <person name="Lee M.M."/>
            <person name="Goodwin Z."/>
            <person name="Lu X."/>
            <person name="Lewis E.E."/>
            <person name="Goodrich-Blair H."/>
            <person name="Stock S.P."/>
            <person name="Adams B.J."/>
            <person name="Sternberg P.W."/>
            <person name="Mortazavi A."/>
        </authorList>
    </citation>
    <scope>NUCLEOTIDE SEQUENCE [LARGE SCALE GENOMIC DNA]</scope>
    <source>
        <strain evidence="2 3">ALL</strain>
    </source>
</reference>
<feature type="chain" id="PRO_5020534981" evidence="1">
    <location>
        <begin position="22"/>
        <end position="73"/>
    </location>
</feature>
<keyword evidence="1" id="KW-0732">Signal</keyword>
<evidence type="ECO:0000313" key="3">
    <source>
        <dbReference type="Proteomes" id="UP000298663"/>
    </source>
</evidence>
<reference evidence="2 3" key="2">
    <citation type="journal article" date="2019" name="G3 (Bethesda)">
        <title>Hybrid Assembly of the Genome of the Entomopathogenic Nematode Steinernema carpocapsae Identifies the X-Chromosome.</title>
        <authorList>
            <person name="Serra L."/>
            <person name="Macchietto M."/>
            <person name="Macias-Munoz A."/>
            <person name="McGill C.J."/>
            <person name="Rodriguez I.M."/>
            <person name="Rodriguez B."/>
            <person name="Murad R."/>
            <person name="Mortazavi A."/>
        </authorList>
    </citation>
    <scope>NUCLEOTIDE SEQUENCE [LARGE SCALE GENOMIC DNA]</scope>
    <source>
        <strain evidence="2 3">ALL</strain>
    </source>
</reference>
<accession>A0A4U8UIR1</accession>
<keyword evidence="3" id="KW-1185">Reference proteome</keyword>
<gene>
    <name evidence="2" type="ORF">L596_000266</name>
</gene>
<dbReference type="EMBL" id="CM016762">
    <property type="protein sequence ID" value="TMS32429.1"/>
    <property type="molecule type" value="Genomic_DNA"/>
</dbReference>